<dbReference type="RefSeq" id="WP_057089497.1">
    <property type="nucleotide sequence ID" value="NZ_BQNL01000001.1"/>
</dbReference>
<evidence type="ECO:0000259" key="2">
    <source>
        <dbReference type="Pfam" id="PF13193"/>
    </source>
</evidence>
<dbReference type="EC" id="6.2.1.25" evidence="3"/>
<reference evidence="7 10" key="4">
    <citation type="submission" date="2018-08" db="EMBL/GenBank/DDBJ databases">
        <title>A genome reference for cultivated species of the human gut microbiota.</title>
        <authorList>
            <person name="Zou Y."/>
            <person name="Xue W."/>
            <person name="Luo G."/>
        </authorList>
    </citation>
    <scope>NUCLEOTIDE SEQUENCE [LARGE SCALE GENOMIC DNA]</scope>
    <source>
        <strain evidence="7 10">AF17-20</strain>
    </source>
</reference>
<dbReference type="Pfam" id="PF13193">
    <property type="entry name" value="AMP-binding_C"/>
    <property type="match status" value="1"/>
</dbReference>
<dbReference type="Proteomes" id="UP001222603">
    <property type="component" value="Unassembled WGS sequence"/>
</dbReference>
<dbReference type="EMBL" id="QRXV01000008">
    <property type="protein sequence ID" value="RGU39539.1"/>
    <property type="molecule type" value="Genomic_DNA"/>
</dbReference>
<dbReference type="InterPro" id="IPR000873">
    <property type="entry name" value="AMP-dep_synth/lig_dom"/>
</dbReference>
<name>A0A174MAN5_BACUN</name>
<evidence type="ECO:0000313" key="7">
    <source>
        <dbReference type="EMBL" id="RGU39539.1"/>
    </source>
</evidence>
<dbReference type="Gene3D" id="3.30.300.30">
    <property type="match status" value="1"/>
</dbReference>
<feature type="domain" description="AMP-dependent synthetase/ligase" evidence="1">
    <location>
        <begin position="15"/>
        <end position="356"/>
    </location>
</feature>
<dbReference type="Pfam" id="PF00501">
    <property type="entry name" value="AMP-binding"/>
    <property type="match status" value="1"/>
</dbReference>
<organism evidence="3 8">
    <name type="scientific">Bacteroides uniformis</name>
    <dbReference type="NCBI Taxonomy" id="820"/>
    <lineage>
        <taxon>Bacteria</taxon>
        <taxon>Pseudomonadati</taxon>
        <taxon>Bacteroidota</taxon>
        <taxon>Bacteroidia</taxon>
        <taxon>Bacteroidales</taxon>
        <taxon>Bacteroidaceae</taxon>
        <taxon>Bacteroides</taxon>
    </lineage>
</organism>
<gene>
    <name evidence="3" type="primary">hbaA</name>
    <name evidence="6" type="ORF">B5G17_13955</name>
    <name evidence="4" type="ORF">CE91St12_33040</name>
    <name evidence="7" type="ORF">DWW83_09415</name>
    <name evidence="3" type="ORF">ERS417307_03495</name>
    <name evidence="5" type="ORF">POZ10_02150</name>
</gene>
<dbReference type="GO" id="GO:0018858">
    <property type="term" value="F:benzoate-CoA ligase activity"/>
    <property type="evidence" value="ECO:0007669"/>
    <property type="project" value="UniProtKB-EC"/>
</dbReference>
<reference evidence="5" key="6">
    <citation type="submission" date="2022-10" db="EMBL/GenBank/DDBJ databases">
        <title>Human gut microbiome strain richness.</title>
        <authorList>
            <person name="Chen-Liaw A."/>
        </authorList>
    </citation>
    <scope>NUCLEOTIDE SEQUENCE</scope>
    <source>
        <strain evidence="5">1001713st1_F9_1001713B170221_170320</strain>
    </source>
</reference>
<dbReference type="Gene3D" id="3.40.50.12780">
    <property type="entry name" value="N-terminal domain of ligase-like"/>
    <property type="match status" value="1"/>
</dbReference>
<proteinExistence type="predicted"/>
<dbReference type="InterPro" id="IPR025110">
    <property type="entry name" value="AMP-bd_C"/>
</dbReference>
<accession>A0A174MAN5</accession>
<dbReference type="Proteomes" id="UP001055048">
    <property type="component" value="Unassembled WGS sequence"/>
</dbReference>
<dbReference type="InterPro" id="IPR042099">
    <property type="entry name" value="ANL_N_sf"/>
</dbReference>
<dbReference type="EMBL" id="CYZF01000011">
    <property type="protein sequence ID" value="CUP33403.1"/>
    <property type="molecule type" value="Genomic_DNA"/>
</dbReference>
<feature type="domain" description="AMP-binding enzyme C-terminal" evidence="2">
    <location>
        <begin position="408"/>
        <end position="480"/>
    </location>
</feature>
<dbReference type="InterPro" id="IPR020845">
    <property type="entry name" value="AMP-binding_CS"/>
</dbReference>
<reference evidence="9" key="2">
    <citation type="submission" date="2017-04" db="EMBL/GenBank/DDBJ databases">
        <title>Function of individual gut microbiota members based on whole genome sequencing of pure cultures obtained from chicken caecum.</title>
        <authorList>
            <person name="Medvecky M."/>
            <person name="Cejkova D."/>
            <person name="Polansky O."/>
            <person name="Karasova D."/>
            <person name="Kubasova T."/>
            <person name="Cizek A."/>
            <person name="Rychlik I."/>
        </authorList>
    </citation>
    <scope>NUCLEOTIDE SEQUENCE [LARGE SCALE GENOMIC DNA]</scope>
    <source>
        <strain evidence="9">An67</strain>
    </source>
</reference>
<dbReference type="Proteomes" id="UP000284022">
    <property type="component" value="Unassembled WGS sequence"/>
</dbReference>
<dbReference type="PANTHER" id="PTHR24096">
    <property type="entry name" value="LONG-CHAIN-FATTY-ACID--COA LIGASE"/>
    <property type="match status" value="1"/>
</dbReference>
<evidence type="ECO:0000259" key="1">
    <source>
        <dbReference type="Pfam" id="PF00501"/>
    </source>
</evidence>
<evidence type="ECO:0000313" key="6">
    <source>
        <dbReference type="EMBL" id="OUN53458.1"/>
    </source>
</evidence>
<evidence type="ECO:0000313" key="5">
    <source>
        <dbReference type="EMBL" id="MDC1899418.1"/>
    </source>
</evidence>
<reference evidence="4" key="5">
    <citation type="submission" date="2022-01" db="EMBL/GenBank/DDBJ databases">
        <title>Novel bile acid biosynthetic pathways are enriched in the microbiome of centenarians.</title>
        <authorList>
            <person name="Sato Y."/>
            <person name="Atarashi K."/>
            <person name="Plichta R.D."/>
            <person name="Arai Y."/>
            <person name="Sasajima S."/>
            <person name="Kearney M.S."/>
            <person name="Suda W."/>
            <person name="Takeshita K."/>
            <person name="Sasaki T."/>
            <person name="Okamoto S."/>
            <person name="Skelly N.A."/>
            <person name="Okamura Y."/>
            <person name="Vlamakis H."/>
            <person name="Li Y."/>
            <person name="Tanoue T."/>
            <person name="Takei H."/>
            <person name="Nittono H."/>
            <person name="Narushima S."/>
            <person name="Irie J."/>
            <person name="Itoh H."/>
            <person name="Moriya K."/>
            <person name="Sugiura Y."/>
            <person name="Suematsu M."/>
            <person name="Moritoki N."/>
            <person name="Shibata S."/>
            <person name="Littman R.D."/>
            <person name="Fischbach A.M."/>
            <person name="Uwamino Y."/>
            <person name="Inoue T."/>
            <person name="Honda A."/>
            <person name="Hattori M."/>
            <person name="Murai T."/>
            <person name="Xavier J.R."/>
            <person name="Hirose N."/>
            <person name="Honda K."/>
        </authorList>
    </citation>
    <scope>NUCLEOTIDE SEQUENCE</scope>
    <source>
        <strain evidence="4">CE91-St12</strain>
    </source>
</reference>
<evidence type="ECO:0000313" key="10">
    <source>
        <dbReference type="Proteomes" id="UP000284022"/>
    </source>
</evidence>
<evidence type="ECO:0000313" key="9">
    <source>
        <dbReference type="Proteomes" id="UP000196329"/>
    </source>
</evidence>
<sequence>MSDISHSCLLQAIVEHAEHMPDKIALVCDAKEISYKQLKNSIWLASDYLDTLSLRKGDSIIITARKEPEFVYLYFGAHLRGIVNVVVDPASTQDKLLFISNTVKPKCIFGLPKFVFDGAKNIAIDSLELSGEAKDTKNPSLDKDDIADIMFTTGTTSDPKAVCLSHYNIASSARNINGFIGNSADEREVLGLPLSHSFGLGRLRCSLLKGATLILVGNFANLKVFFEAMEKYKATGFGMVPAVWEYITKLSGNRIAQFADSLRYIEIGSAPMSIEAKQRLIGLFPNTRICMHYGLTEASRSFFMEFHQYKDNLDTIGMPTSEEVEAKIMNDNGTEMPTGQQGEICVRGNMVMSRYLLDKDNAAAFFGDYFRTGDFGFKNENGLYYMVGRKKELINIGGKKISPLTIEEAIKSLGVIDCAVVPVKDPKGILGEVPKAFIQKMGCQLSFDEIRHGLSGLLEPYEIPTEYEFIARIPKTATGKVQRLSLIK</sequence>
<dbReference type="Proteomes" id="UP000095419">
    <property type="component" value="Unassembled WGS sequence"/>
</dbReference>
<dbReference type="EMBL" id="JAQNSI010000064">
    <property type="protein sequence ID" value="MDC1899418.1"/>
    <property type="molecule type" value="Genomic_DNA"/>
</dbReference>
<dbReference type="EMBL" id="BQNL01000001">
    <property type="protein sequence ID" value="GKH15094.1"/>
    <property type="molecule type" value="Genomic_DNA"/>
</dbReference>
<dbReference type="EMBL" id="NFHS01000007">
    <property type="protein sequence ID" value="OUN53458.1"/>
    <property type="molecule type" value="Genomic_DNA"/>
</dbReference>
<dbReference type="SUPFAM" id="SSF56801">
    <property type="entry name" value="Acetyl-CoA synthetase-like"/>
    <property type="match status" value="1"/>
</dbReference>
<dbReference type="InterPro" id="IPR045851">
    <property type="entry name" value="AMP-bd_C_sf"/>
</dbReference>
<reference evidence="6" key="3">
    <citation type="journal article" date="2018" name="BMC Genomics">
        <title>Whole genome sequencing and function prediction of 133 gut anaerobes isolated from chicken caecum in pure cultures.</title>
        <authorList>
            <person name="Medvecky M."/>
            <person name="Cejkova D."/>
            <person name="Polansky O."/>
            <person name="Karasova D."/>
            <person name="Kubasova T."/>
            <person name="Cizek A."/>
            <person name="Rychlik I."/>
        </authorList>
    </citation>
    <scope>NUCLEOTIDE SEQUENCE</scope>
    <source>
        <strain evidence="6">An67</strain>
    </source>
</reference>
<reference evidence="3 8" key="1">
    <citation type="submission" date="2015-09" db="EMBL/GenBank/DDBJ databases">
        <authorList>
            <consortium name="Pathogen Informatics"/>
        </authorList>
    </citation>
    <scope>NUCLEOTIDE SEQUENCE [LARGE SCALE GENOMIC DNA]</scope>
    <source>
        <strain evidence="3 8">2789STDY5608791</strain>
    </source>
</reference>
<dbReference type="Proteomes" id="UP000196329">
    <property type="component" value="Unassembled WGS sequence"/>
</dbReference>
<evidence type="ECO:0000313" key="4">
    <source>
        <dbReference type="EMBL" id="GKH15094.1"/>
    </source>
</evidence>
<dbReference type="AlphaFoldDB" id="A0A174MAN5"/>
<dbReference type="CDD" id="cd04433">
    <property type="entry name" value="AFD_class_I"/>
    <property type="match status" value="1"/>
</dbReference>
<evidence type="ECO:0000313" key="3">
    <source>
        <dbReference type="EMBL" id="CUP33403.1"/>
    </source>
</evidence>
<protein>
    <submittedName>
        <fullName evidence="5">Class I adenylate-forming enzyme family protein</fullName>
    </submittedName>
    <submittedName>
        <fullName evidence="7">Long-chain fatty acid--CoA ligase</fullName>
    </submittedName>
    <submittedName>
        <fullName evidence="3">Putative long-chain-fatty-acid--CoA ligase</fullName>
        <ecNumber evidence="3">6.2.1.25</ecNumber>
    </submittedName>
    <submittedName>
        <fullName evidence="4">RfbL protein</fullName>
    </submittedName>
</protein>
<keyword evidence="3" id="KW-0436">Ligase</keyword>
<evidence type="ECO:0000313" key="8">
    <source>
        <dbReference type="Proteomes" id="UP000095419"/>
    </source>
</evidence>
<dbReference type="PROSITE" id="PS00455">
    <property type="entry name" value="AMP_BINDING"/>
    <property type="match status" value="1"/>
</dbReference>